<accession>A0A8D2IYV3</accession>
<evidence type="ECO:0000256" key="3">
    <source>
        <dbReference type="ARBA" id="ARBA00023157"/>
    </source>
</evidence>
<keyword evidence="7" id="KW-1185">Reference proteome</keyword>
<feature type="domain" description="Sushi" evidence="5">
    <location>
        <begin position="81"/>
        <end position="138"/>
    </location>
</feature>
<proteinExistence type="predicted"/>
<dbReference type="FunFam" id="2.10.70.10:FF:000054">
    <property type="entry name" value="Complement inhibitory factor H"/>
    <property type="match status" value="1"/>
</dbReference>
<name>A0A8D2IYV3_VARKO</name>
<evidence type="ECO:0000313" key="7">
    <source>
        <dbReference type="Proteomes" id="UP000694545"/>
    </source>
</evidence>
<dbReference type="InterPro" id="IPR000436">
    <property type="entry name" value="Sushi_SCR_CCP_dom"/>
</dbReference>
<dbReference type="PROSITE" id="PS50923">
    <property type="entry name" value="SUSHI"/>
    <property type="match status" value="1"/>
</dbReference>
<protein>
    <recommendedName>
        <fullName evidence="5">Sushi domain-containing protein</fullName>
    </recommendedName>
</protein>
<dbReference type="Gene3D" id="2.10.70.10">
    <property type="entry name" value="Complement Module, domain 1"/>
    <property type="match status" value="2"/>
</dbReference>
<dbReference type="SUPFAM" id="SSF57535">
    <property type="entry name" value="Complement control module/SCR domain"/>
    <property type="match status" value="2"/>
</dbReference>
<dbReference type="AlphaFoldDB" id="A0A8D2IYV3"/>
<dbReference type="InterPro" id="IPR051503">
    <property type="entry name" value="ComplSys_Reg/VirEntry_Med"/>
</dbReference>
<dbReference type="Ensembl" id="ENSVKKT00000007322.1">
    <property type="protein sequence ID" value="ENSVKKP00000007136.1"/>
    <property type="gene ID" value="ENSVKKG00000005152.1"/>
</dbReference>
<evidence type="ECO:0000256" key="1">
    <source>
        <dbReference type="ARBA" id="ARBA00022659"/>
    </source>
</evidence>
<reference evidence="6" key="1">
    <citation type="submission" date="2025-08" db="UniProtKB">
        <authorList>
            <consortium name="Ensembl"/>
        </authorList>
    </citation>
    <scope>IDENTIFICATION</scope>
</reference>
<evidence type="ECO:0000256" key="2">
    <source>
        <dbReference type="ARBA" id="ARBA00022729"/>
    </source>
</evidence>
<evidence type="ECO:0000259" key="5">
    <source>
        <dbReference type="PROSITE" id="PS50923"/>
    </source>
</evidence>
<reference evidence="6" key="2">
    <citation type="submission" date="2025-09" db="UniProtKB">
        <authorList>
            <consortium name="Ensembl"/>
        </authorList>
    </citation>
    <scope>IDENTIFICATION</scope>
</reference>
<dbReference type="PANTHER" id="PTHR45785:SF3">
    <property type="entry name" value="COAGULATION FACTOR XIII B CHAIN"/>
    <property type="match status" value="1"/>
</dbReference>
<dbReference type="Pfam" id="PF00084">
    <property type="entry name" value="Sushi"/>
    <property type="match status" value="2"/>
</dbReference>
<keyword evidence="3" id="KW-1015">Disulfide bond</keyword>
<dbReference type="PANTHER" id="PTHR45785">
    <property type="entry name" value="COMPLEMENT FACTOR H-RELATED"/>
    <property type="match status" value="1"/>
</dbReference>
<evidence type="ECO:0000256" key="4">
    <source>
        <dbReference type="PROSITE-ProRule" id="PRU00302"/>
    </source>
</evidence>
<dbReference type="InterPro" id="IPR035976">
    <property type="entry name" value="Sushi/SCR/CCP_sf"/>
</dbReference>
<organism evidence="6 7">
    <name type="scientific">Varanus komodoensis</name>
    <name type="common">Komodo dragon</name>
    <dbReference type="NCBI Taxonomy" id="61221"/>
    <lineage>
        <taxon>Eukaryota</taxon>
        <taxon>Metazoa</taxon>
        <taxon>Chordata</taxon>
        <taxon>Craniata</taxon>
        <taxon>Vertebrata</taxon>
        <taxon>Euteleostomi</taxon>
        <taxon>Lepidosauria</taxon>
        <taxon>Squamata</taxon>
        <taxon>Bifurcata</taxon>
        <taxon>Unidentata</taxon>
        <taxon>Episquamata</taxon>
        <taxon>Toxicofera</taxon>
        <taxon>Anguimorpha</taxon>
        <taxon>Paleoanguimorpha</taxon>
        <taxon>Varanoidea</taxon>
        <taxon>Varanidae</taxon>
        <taxon>Varanus</taxon>
    </lineage>
</organism>
<comment type="caution">
    <text evidence="4">Lacks conserved residue(s) required for the propagation of feature annotation.</text>
</comment>
<dbReference type="GO" id="GO:0007596">
    <property type="term" value="P:blood coagulation"/>
    <property type="evidence" value="ECO:0007669"/>
    <property type="project" value="TreeGrafter"/>
</dbReference>
<keyword evidence="2" id="KW-0732">Signal</keyword>
<keyword evidence="1 4" id="KW-0768">Sushi</keyword>
<dbReference type="SMART" id="SM00032">
    <property type="entry name" value="CCP"/>
    <property type="match status" value="2"/>
</dbReference>
<dbReference type="CDD" id="cd00033">
    <property type="entry name" value="CCP"/>
    <property type="match status" value="1"/>
</dbReference>
<sequence>MLDKCFPLNMNPFLLDKTCSLPNIENGRIAPYYYSFQDYYFPMKRNAKLSYSCLAGYTTESGSQGARINCTTRGWAPAPRFVCTPPEIDKGDFLPNKSKYEFDETIRVVCHPGYMLEGRDNTFKCTKYGWLPYPKCICNLCLPFSIRPETVTCFPRWLSHPLLTDLWATRVVYKCK</sequence>
<dbReference type="Proteomes" id="UP000694545">
    <property type="component" value="Unplaced"/>
</dbReference>
<evidence type="ECO:0000313" key="6">
    <source>
        <dbReference type="Ensembl" id="ENSVKKP00000007136.1"/>
    </source>
</evidence>